<evidence type="ECO:0000313" key="1">
    <source>
        <dbReference type="EMBL" id="WWQ65824.1"/>
    </source>
</evidence>
<keyword evidence="2" id="KW-1185">Reference proteome</keyword>
<organism evidence="1 2">
    <name type="scientific">Streptomyces citrinus</name>
    <dbReference type="NCBI Taxonomy" id="3118173"/>
    <lineage>
        <taxon>Bacteria</taxon>
        <taxon>Bacillati</taxon>
        <taxon>Actinomycetota</taxon>
        <taxon>Actinomycetes</taxon>
        <taxon>Kitasatosporales</taxon>
        <taxon>Streptomycetaceae</taxon>
        <taxon>Streptomyces</taxon>
    </lineage>
</organism>
<reference evidence="1" key="1">
    <citation type="journal article" date="2025" name="Int. J. Syst. Evol. Microbiol.">
        <title>Streptomyces citrinus sp. nov., with yellow diffusible pigment.</title>
        <authorList>
            <person name="He Y."/>
            <person name="Yang E."/>
            <person name="Xu J."/>
            <person name="Sun Y."/>
            <person name="Sun L."/>
        </authorList>
    </citation>
    <scope>NUCLEOTIDE SEQUENCE</scope>
    <source>
        <strain evidence="1">Q6</strain>
    </source>
</reference>
<proteinExistence type="predicted"/>
<dbReference type="Proteomes" id="UP001432251">
    <property type="component" value="Chromosome"/>
</dbReference>
<evidence type="ECO:0000313" key="2">
    <source>
        <dbReference type="Proteomes" id="UP001432251"/>
    </source>
</evidence>
<sequence length="102" mass="11139">MAEFIDYACRLGALRGRPIATVLLPGDSPPPTALGPRRCVCGRQLRDPVSRARGYGPKCWRRLRGDTTTRRTPVTPPAAPAPVIDGQTELPLAEHQPTLWSL</sequence>
<name>A0ACD5AG02_9ACTN</name>
<accession>A0ACD5AG02</accession>
<gene>
    <name evidence="1" type="ORF">V2W30_22525</name>
</gene>
<protein>
    <submittedName>
        <fullName evidence="1">DUF6011 domain-containing protein</fullName>
    </submittedName>
</protein>
<dbReference type="EMBL" id="CP146022">
    <property type="protein sequence ID" value="WWQ65824.1"/>
    <property type="molecule type" value="Genomic_DNA"/>
</dbReference>